<dbReference type="OrthoDB" id="422086at2759"/>
<keyword evidence="8 13" id="KW-0812">Transmembrane</keyword>
<evidence type="ECO:0000256" key="13">
    <source>
        <dbReference type="RuleBase" id="RU362022"/>
    </source>
</evidence>
<keyword evidence="5 13" id="KW-0489">Methyltransferase</keyword>
<dbReference type="PANTHER" id="PTHR12714">
    <property type="entry name" value="PROTEIN-S ISOPRENYLCYSTEINE O-METHYLTRANSFERASE"/>
    <property type="match status" value="1"/>
</dbReference>
<evidence type="ECO:0000313" key="16">
    <source>
        <dbReference type="WBParaSite" id="HNAJ_0000793501-mRNA-1"/>
    </source>
</evidence>
<dbReference type="EC" id="2.1.1.100" evidence="4 13"/>
<dbReference type="GO" id="GO:0004671">
    <property type="term" value="F:protein C-terminal S-isoprenylcysteine carboxyl O-methyltransferase activity"/>
    <property type="evidence" value="ECO:0007669"/>
    <property type="project" value="UniProtKB-EC"/>
</dbReference>
<comment type="similarity">
    <text evidence="3 13">Belongs to the class VI-like SAM-binding methyltransferase superfamily. Isoprenylcysteine carboxyl methyltransferase family.</text>
</comment>
<dbReference type="PROSITE" id="PS51564">
    <property type="entry name" value="SAM_ICMT"/>
    <property type="match status" value="1"/>
</dbReference>
<feature type="transmembrane region" description="Helical" evidence="13">
    <location>
        <begin position="88"/>
        <end position="106"/>
    </location>
</feature>
<keyword evidence="9 13" id="KW-1133">Transmembrane helix</keyword>
<dbReference type="InterPro" id="IPR025770">
    <property type="entry name" value="PPMT_MeTrfase"/>
</dbReference>
<evidence type="ECO:0000256" key="6">
    <source>
        <dbReference type="ARBA" id="ARBA00022679"/>
    </source>
</evidence>
<dbReference type="PANTHER" id="PTHR12714:SF9">
    <property type="entry name" value="PROTEIN-S-ISOPRENYLCYSTEINE O-METHYLTRANSFERASE"/>
    <property type="match status" value="1"/>
</dbReference>
<feature type="transmembrane region" description="Helical" evidence="13">
    <location>
        <begin position="118"/>
        <end position="140"/>
    </location>
</feature>
<evidence type="ECO:0000256" key="3">
    <source>
        <dbReference type="ARBA" id="ARBA00009140"/>
    </source>
</evidence>
<sequence length="313" mass="35686">MLSNALPWAAPTSLVGFLLGILSLLTYHFLLLNLVEFFSITTLFVLSIFFILTHHVLIRFVLPQAVDYLSPYTDRGSQLLPDGFRSNLSIAFCLGGVFAAGLIFSYRSLLDLPHPRIVFPFAAYLALLAFFHWSEFFVSSLTSPSRADTDLYLLGHSPEYLGAMILSFLEYWLEIYFWPTKYTSLMFVSVIGLAIAVAGEIIRKTAMLTAADNFNHYIEYTPRKDHHLVRSGIYAFCRHPAYSGWFFWSVGTQILLVNPLCSILYPITAYVFFKSRVNAEERSLLVFFGDDYRAYQREVSTGLPFIQGYIEDN</sequence>
<gene>
    <name evidence="14" type="ORF">HNAJ_LOCUS7931</name>
</gene>
<feature type="transmembrane region" description="Helical" evidence="13">
    <location>
        <begin position="245"/>
        <end position="273"/>
    </location>
</feature>
<dbReference type="STRING" id="102285.A0A0R3TL44"/>
<comment type="catalytic activity">
    <reaction evidence="1 13">
        <text>[protein]-C-terminal S-[(2E,6E)-farnesyl]-L-cysteine + S-adenosyl-L-methionine = [protein]-C-terminal S-[(2E,6E)-farnesyl]-L-cysteine methyl ester + S-adenosyl-L-homocysteine</text>
        <dbReference type="Rhea" id="RHEA:21672"/>
        <dbReference type="Rhea" id="RHEA-COMP:12125"/>
        <dbReference type="Rhea" id="RHEA-COMP:12126"/>
        <dbReference type="ChEBI" id="CHEBI:57856"/>
        <dbReference type="ChEBI" id="CHEBI:59789"/>
        <dbReference type="ChEBI" id="CHEBI:90510"/>
        <dbReference type="ChEBI" id="CHEBI:90511"/>
        <dbReference type="EC" id="2.1.1.100"/>
    </reaction>
</comment>
<accession>A0A0R3TL44</accession>
<keyword evidence="10 13" id="KW-0472">Membrane</keyword>
<keyword evidence="6" id="KW-0808">Transferase</keyword>
<comment type="subcellular location">
    <subcellularLocation>
        <location evidence="13">Endoplasmic reticulum membrane</location>
        <topology evidence="13">Multi-pass membrane protein</topology>
    </subcellularLocation>
    <subcellularLocation>
        <location evidence="2">Membrane</location>
        <topology evidence="2">Multi-pass membrane protein</topology>
    </subcellularLocation>
</comment>
<reference evidence="14 15" key="2">
    <citation type="submission" date="2018-11" db="EMBL/GenBank/DDBJ databases">
        <authorList>
            <consortium name="Pathogen Informatics"/>
        </authorList>
    </citation>
    <scope>NUCLEOTIDE SEQUENCE [LARGE SCALE GENOMIC DNA]</scope>
</reference>
<evidence type="ECO:0000256" key="12">
    <source>
        <dbReference type="ARBA" id="ARBA00023656"/>
    </source>
</evidence>
<reference evidence="16" key="1">
    <citation type="submission" date="2017-02" db="UniProtKB">
        <authorList>
            <consortium name="WormBaseParasite"/>
        </authorList>
    </citation>
    <scope>IDENTIFICATION</scope>
</reference>
<evidence type="ECO:0000256" key="11">
    <source>
        <dbReference type="ARBA" id="ARBA00023572"/>
    </source>
</evidence>
<feature type="transmembrane region" description="Helical" evidence="13">
    <location>
        <begin position="37"/>
        <end position="62"/>
    </location>
</feature>
<dbReference type="Proteomes" id="UP000278807">
    <property type="component" value="Unassembled WGS sequence"/>
</dbReference>
<evidence type="ECO:0000256" key="4">
    <source>
        <dbReference type="ARBA" id="ARBA00012151"/>
    </source>
</evidence>
<dbReference type="GO" id="GO:0005789">
    <property type="term" value="C:endoplasmic reticulum membrane"/>
    <property type="evidence" value="ECO:0007669"/>
    <property type="project" value="UniProtKB-SubCell"/>
</dbReference>
<dbReference type="Gene3D" id="1.20.120.1630">
    <property type="match status" value="1"/>
</dbReference>
<evidence type="ECO:0000256" key="5">
    <source>
        <dbReference type="ARBA" id="ARBA00022603"/>
    </source>
</evidence>
<feature type="transmembrane region" description="Helical" evidence="13">
    <location>
        <begin position="160"/>
        <end position="178"/>
    </location>
</feature>
<keyword evidence="13" id="KW-0256">Endoplasmic reticulum</keyword>
<dbReference type="WBParaSite" id="HNAJ_0000793501-mRNA-1">
    <property type="protein sequence ID" value="HNAJ_0000793501-mRNA-1"/>
    <property type="gene ID" value="HNAJ_0000793501"/>
</dbReference>
<evidence type="ECO:0000256" key="10">
    <source>
        <dbReference type="ARBA" id="ARBA00023136"/>
    </source>
</evidence>
<evidence type="ECO:0000256" key="1">
    <source>
        <dbReference type="ARBA" id="ARBA00001450"/>
    </source>
</evidence>
<evidence type="ECO:0000313" key="15">
    <source>
        <dbReference type="Proteomes" id="UP000278807"/>
    </source>
</evidence>
<keyword evidence="7 13" id="KW-0949">S-adenosyl-L-methionine</keyword>
<keyword evidence="15" id="KW-1185">Reference proteome</keyword>
<feature type="transmembrane region" description="Helical" evidence="13">
    <location>
        <begin position="185"/>
        <end position="202"/>
    </location>
</feature>
<protein>
    <recommendedName>
        <fullName evidence="12 13">Protein-S-isoprenylcysteine O-methyltransferase</fullName>
        <ecNumber evidence="4 13">2.1.1.100</ecNumber>
    </recommendedName>
</protein>
<name>A0A0R3TL44_RODNA</name>
<dbReference type="EMBL" id="UZAE01012154">
    <property type="protein sequence ID" value="VDO03791.1"/>
    <property type="molecule type" value="Genomic_DNA"/>
</dbReference>
<feature type="transmembrane region" description="Helical" evidence="13">
    <location>
        <begin position="6"/>
        <end position="30"/>
    </location>
</feature>
<evidence type="ECO:0000313" key="14">
    <source>
        <dbReference type="EMBL" id="VDO03791.1"/>
    </source>
</evidence>
<dbReference type="AlphaFoldDB" id="A0A0R3TL44"/>
<proteinExistence type="inferred from homology"/>
<dbReference type="GO" id="GO:0032259">
    <property type="term" value="P:methylation"/>
    <property type="evidence" value="ECO:0007669"/>
    <property type="project" value="UniProtKB-KW"/>
</dbReference>
<dbReference type="Pfam" id="PF04140">
    <property type="entry name" value="ICMT"/>
    <property type="match status" value="1"/>
</dbReference>
<evidence type="ECO:0000256" key="9">
    <source>
        <dbReference type="ARBA" id="ARBA00022989"/>
    </source>
</evidence>
<evidence type="ECO:0000256" key="7">
    <source>
        <dbReference type="ARBA" id="ARBA00022691"/>
    </source>
</evidence>
<organism evidence="16">
    <name type="scientific">Rodentolepis nana</name>
    <name type="common">Dwarf tapeworm</name>
    <name type="synonym">Hymenolepis nana</name>
    <dbReference type="NCBI Taxonomy" id="102285"/>
    <lineage>
        <taxon>Eukaryota</taxon>
        <taxon>Metazoa</taxon>
        <taxon>Spiralia</taxon>
        <taxon>Lophotrochozoa</taxon>
        <taxon>Platyhelminthes</taxon>
        <taxon>Cestoda</taxon>
        <taxon>Eucestoda</taxon>
        <taxon>Cyclophyllidea</taxon>
        <taxon>Hymenolepididae</taxon>
        <taxon>Rodentolepis</taxon>
    </lineage>
</organism>
<evidence type="ECO:0000256" key="8">
    <source>
        <dbReference type="ARBA" id="ARBA00022692"/>
    </source>
</evidence>
<evidence type="ECO:0000256" key="2">
    <source>
        <dbReference type="ARBA" id="ARBA00004141"/>
    </source>
</evidence>
<comment type="function">
    <text evidence="11">Catalyzes the post-translational methylation of isoprenylated C-terminal cysteine residues.</text>
</comment>
<dbReference type="InterPro" id="IPR007269">
    <property type="entry name" value="ICMT_MeTrfase"/>
</dbReference>